<dbReference type="Pfam" id="PF00010">
    <property type="entry name" value="HLH"/>
    <property type="match status" value="1"/>
</dbReference>
<dbReference type="InterPro" id="IPR011598">
    <property type="entry name" value="bHLH_dom"/>
</dbReference>
<dbReference type="InterPro" id="IPR036638">
    <property type="entry name" value="HLH_DNA-bd_sf"/>
</dbReference>
<dbReference type="STRING" id="44941.A0A397W8Q0"/>
<keyword evidence="2" id="KW-0812">Transmembrane</keyword>
<dbReference type="PANTHER" id="PTHR47336">
    <property type="entry name" value="TRANSCRIPTION FACTOR HMS1-RELATED"/>
    <property type="match status" value="1"/>
</dbReference>
<reference evidence="4 5" key="1">
    <citation type="submission" date="2018-06" db="EMBL/GenBank/DDBJ databases">
        <title>Comparative genomics reveals the genomic features of Rhizophagus irregularis, R. cerebriforme, R. diaphanum and Gigaspora rosea, and their symbiotic lifestyle signature.</title>
        <authorList>
            <person name="Morin E."/>
            <person name="San Clemente H."/>
            <person name="Chen E.C.H."/>
            <person name="De La Providencia I."/>
            <person name="Hainaut M."/>
            <person name="Kuo A."/>
            <person name="Kohler A."/>
            <person name="Murat C."/>
            <person name="Tang N."/>
            <person name="Roy S."/>
            <person name="Loubradou J."/>
            <person name="Henrissat B."/>
            <person name="Grigoriev I.V."/>
            <person name="Corradi N."/>
            <person name="Roux C."/>
            <person name="Martin F.M."/>
        </authorList>
    </citation>
    <scope>NUCLEOTIDE SEQUENCE [LARGE SCALE GENOMIC DNA]</scope>
    <source>
        <strain evidence="4 5">DAOM 194757</strain>
    </source>
</reference>
<evidence type="ECO:0000313" key="5">
    <source>
        <dbReference type="Proteomes" id="UP000266673"/>
    </source>
</evidence>
<dbReference type="PROSITE" id="PS50888">
    <property type="entry name" value="BHLH"/>
    <property type="match status" value="1"/>
</dbReference>
<feature type="region of interest" description="Disordered" evidence="1">
    <location>
        <begin position="296"/>
        <end position="336"/>
    </location>
</feature>
<dbReference type="SUPFAM" id="SSF47459">
    <property type="entry name" value="HLH, helix-loop-helix DNA-binding domain"/>
    <property type="match status" value="1"/>
</dbReference>
<dbReference type="InterPro" id="IPR052099">
    <property type="entry name" value="Regulatory_TF_Diverse"/>
</dbReference>
<gene>
    <name evidence="4" type="ORF">C2G38_2157190</name>
</gene>
<keyword evidence="2" id="KW-1133">Transmembrane helix</keyword>
<keyword evidence="5" id="KW-1185">Reference proteome</keyword>
<dbReference type="SMART" id="SM00353">
    <property type="entry name" value="HLH"/>
    <property type="match status" value="1"/>
</dbReference>
<feature type="compositionally biased region" description="Polar residues" evidence="1">
    <location>
        <begin position="309"/>
        <end position="334"/>
    </location>
</feature>
<dbReference type="Gene3D" id="4.10.280.10">
    <property type="entry name" value="Helix-loop-helix DNA-binding domain"/>
    <property type="match status" value="1"/>
</dbReference>
<sequence length="1041" mass="117723">MTSINNNNLSTTQSSNVTLSEFETQIQAMFVDDNTMNSLFSRSGDLSLIDFQYPVPSSLSSQKPFLYLPNSTSFDNSCPESLHNSLNSLNSRKNSMEAQETFLFSSNSVNIGSSEPLFYSPISSEVSIEDNSSLDNLDNLSPLTYTFFQDLNVPLNNSSLVDFGSYSSSIEDTIDTYDTQLSPDSNLDPRGIQLENGRKRVAIGYDSISLDESLKKKRKNTNGTVKSVKKTNTYLKSTKKNNSFIKNETNSNISATFNEDSLTSNTRSKSPVIDKNIINAILASLSDTTNRTIESSGTNLVKNKDSNEDNTAFNESSFSNSKLRPKPSTATSQPQLNQKTKINNQKNKAHNVIERRYRNNINERINDLKSVVPALCHLKSKDDDVIEEVDGIPAATKTNKATVLKKATEYILYLKKNNLELKNENAVLKKIIADVPCGIEFLKKIESEMETPPDTPTSEVDPSYVLHQHKSLTPPSGNSGSRVLMTLFMCMTFLMDPSKCVQSVSHHYHDEGRVIASNNNESLVPGGSHNGITIGIWIITFLMCFTYIIRPSLFSIKTQQHNRKPVIISCLTSKTKDATELYSSLSSLTNISSINTLGFVAGLFIESLRLFLRGFLGWEFFCGYVNVDMDGDERLLEIELWNRLGEAELCGGNKHATRLSILYTCLRTINLLENPYTYNRNMRINPSRIYANAALQCYVSLRSIPLLRHRAVSHFWKLAIKEKNFFSSEEKWLEIALFNDQNNNILLENVANRIRDHVFHSFKPTISTTIPLVYVSEVQALFHIKEAFYNLISERHDIIKIQKKSQFTFSELYSITTPASLIHWYALIGCIVQAFYEDKNDLGTKLVNKLKKESKTDDNLNKQIMIMSLVSRSLLICGNVEASIHCADKALNYVYLRKNEQMEITKIEKDFMIKDFVKDVQDLAEFCVGWIVLETRIVVLGIGGNLLSKNKIPILPNVLDEKHLRTSIDILARYLRRSTKSNAFDSIPKLRERFIRKLDALGRIVSGIDEDNDSGYDCNDYDKQNNNDHKVTRALRILKDI</sequence>
<dbReference type="EMBL" id="QKWP01000057">
    <property type="protein sequence ID" value="RIB28723.1"/>
    <property type="molecule type" value="Genomic_DNA"/>
</dbReference>
<dbReference type="GO" id="GO:0046983">
    <property type="term" value="F:protein dimerization activity"/>
    <property type="evidence" value="ECO:0007669"/>
    <property type="project" value="InterPro"/>
</dbReference>
<name>A0A397W8Q0_9GLOM</name>
<evidence type="ECO:0000313" key="4">
    <source>
        <dbReference type="EMBL" id="RIB28723.1"/>
    </source>
</evidence>
<dbReference type="AlphaFoldDB" id="A0A397W8Q0"/>
<dbReference type="OrthoDB" id="2133190at2759"/>
<evidence type="ECO:0000256" key="2">
    <source>
        <dbReference type="SAM" id="Phobius"/>
    </source>
</evidence>
<keyword evidence="2" id="KW-0472">Membrane</keyword>
<dbReference type="Proteomes" id="UP000266673">
    <property type="component" value="Unassembled WGS sequence"/>
</dbReference>
<comment type="caution">
    <text evidence="4">The sequence shown here is derived from an EMBL/GenBank/DDBJ whole genome shotgun (WGS) entry which is preliminary data.</text>
</comment>
<evidence type="ECO:0000256" key="1">
    <source>
        <dbReference type="SAM" id="MobiDB-lite"/>
    </source>
</evidence>
<dbReference type="PANTHER" id="PTHR47336:SF3">
    <property type="entry name" value="SERINE-RICH PROTEIN TYE7"/>
    <property type="match status" value="1"/>
</dbReference>
<feature type="transmembrane region" description="Helical" evidence="2">
    <location>
        <begin position="531"/>
        <end position="549"/>
    </location>
</feature>
<organism evidence="4 5">
    <name type="scientific">Gigaspora rosea</name>
    <dbReference type="NCBI Taxonomy" id="44941"/>
    <lineage>
        <taxon>Eukaryota</taxon>
        <taxon>Fungi</taxon>
        <taxon>Fungi incertae sedis</taxon>
        <taxon>Mucoromycota</taxon>
        <taxon>Glomeromycotina</taxon>
        <taxon>Glomeromycetes</taxon>
        <taxon>Diversisporales</taxon>
        <taxon>Gigasporaceae</taxon>
        <taxon>Gigaspora</taxon>
    </lineage>
</organism>
<accession>A0A397W8Q0</accession>
<evidence type="ECO:0000259" key="3">
    <source>
        <dbReference type="PROSITE" id="PS50888"/>
    </source>
</evidence>
<proteinExistence type="predicted"/>
<feature type="domain" description="BHLH" evidence="3">
    <location>
        <begin position="345"/>
        <end position="414"/>
    </location>
</feature>
<protein>
    <recommendedName>
        <fullName evidence="3">BHLH domain-containing protein</fullName>
    </recommendedName>
</protein>